<feature type="non-terminal residue" evidence="1">
    <location>
        <position position="85"/>
    </location>
</feature>
<dbReference type="Proteomes" id="UP000253551">
    <property type="component" value="Unassembled WGS sequence"/>
</dbReference>
<protein>
    <submittedName>
        <fullName evidence="1">Uncharacterized protein</fullName>
    </submittedName>
</protein>
<evidence type="ECO:0000313" key="2">
    <source>
        <dbReference type="Proteomes" id="UP000253551"/>
    </source>
</evidence>
<name>A0A367INJ6_RHIST</name>
<gene>
    <name evidence="1" type="ORF">CU098_007815</name>
</gene>
<comment type="caution">
    <text evidence="1">The sequence shown here is derived from an EMBL/GenBank/DDBJ whole genome shotgun (WGS) entry which is preliminary data.</text>
</comment>
<dbReference type="AlphaFoldDB" id="A0A367INJ6"/>
<dbReference type="EMBL" id="PJQM01006805">
    <property type="protein sequence ID" value="RCH79071.1"/>
    <property type="molecule type" value="Genomic_DNA"/>
</dbReference>
<sequence>MDLRFNGQYRMIQTSNFHVSVKSVDTLLGLPAILEKLDQVKKIIQNTMKKLYKSIENNEKKVTFSEYTRIACGLPVQKGLLNDCV</sequence>
<keyword evidence="2" id="KW-1185">Reference proteome</keyword>
<dbReference type="OrthoDB" id="2441332at2759"/>
<reference evidence="1 2" key="1">
    <citation type="journal article" date="2018" name="G3 (Bethesda)">
        <title>Phylogenetic and Phylogenomic Definition of Rhizopus Species.</title>
        <authorList>
            <person name="Gryganskyi A.P."/>
            <person name="Golan J."/>
            <person name="Dolatabadi S."/>
            <person name="Mondo S."/>
            <person name="Robb S."/>
            <person name="Idnurm A."/>
            <person name="Muszewska A."/>
            <person name="Steczkiewicz K."/>
            <person name="Masonjones S."/>
            <person name="Liao H.L."/>
            <person name="Gajdeczka M.T."/>
            <person name="Anike F."/>
            <person name="Vuek A."/>
            <person name="Anishchenko I.M."/>
            <person name="Voigt K."/>
            <person name="de Hoog G.S."/>
            <person name="Smith M.E."/>
            <person name="Heitman J."/>
            <person name="Vilgalys R."/>
            <person name="Stajich J.E."/>
        </authorList>
    </citation>
    <scope>NUCLEOTIDE SEQUENCE [LARGE SCALE GENOMIC DNA]</scope>
    <source>
        <strain evidence="1 2">LSU 92-RS-03</strain>
    </source>
</reference>
<evidence type="ECO:0000313" key="1">
    <source>
        <dbReference type="EMBL" id="RCH79071.1"/>
    </source>
</evidence>
<accession>A0A367INJ6</accession>
<proteinExistence type="predicted"/>
<organism evidence="1 2">
    <name type="scientific">Rhizopus stolonifer</name>
    <name type="common">Rhizopus nigricans</name>
    <dbReference type="NCBI Taxonomy" id="4846"/>
    <lineage>
        <taxon>Eukaryota</taxon>
        <taxon>Fungi</taxon>
        <taxon>Fungi incertae sedis</taxon>
        <taxon>Mucoromycota</taxon>
        <taxon>Mucoromycotina</taxon>
        <taxon>Mucoromycetes</taxon>
        <taxon>Mucorales</taxon>
        <taxon>Mucorineae</taxon>
        <taxon>Rhizopodaceae</taxon>
        <taxon>Rhizopus</taxon>
    </lineage>
</organism>